<name>A0A840QTY9_9BACI</name>
<feature type="domain" description="Competence protein CoiA C-terminal" evidence="3">
    <location>
        <begin position="238"/>
        <end position="386"/>
    </location>
</feature>
<feature type="domain" description="Competence protein CoiA nuclease-like" evidence="1">
    <location>
        <begin position="68"/>
        <end position="221"/>
    </location>
</feature>
<dbReference type="InterPro" id="IPR021176">
    <property type="entry name" value="Competence-induced_CoiA"/>
</dbReference>
<accession>A0A840QTY9</accession>
<sequence length="411" mass="49296">MDIALDENGKSVSLSVAITREQWQRIRHEQSFYCPICKEKVLLKLGLEKKWHFAHRTDSQCVNGSPLESKEHQNAKQLLYEWLSRYHNYVEQEAQVPSLPLRPDVFFQRFNQYYSFEIQRSAIDPIDFYSRHVTYLNNDIQPLWLGCKSQLRRKSECEFHFSSLDWLLLQTSLTSFPQQAIGYIDVQNKAIIQLSYPIPLAPNNIYAQPKVLHLNEHPFQEKLFLPSDDYHWNKICDHWKKQRHKWRTQTYRQLSRAESYMNEVYRSFLMNLNYFPSLCCFPIPSSIVIRTPPPLWQSWIVFKFLSKYRLHQVFTLDILIEQFLHCVKRNIFDIRPSLFETPHESLIRPFNDYLYCLEHVGFLEQVRPGQYVRRKKISICSDLEELVKEDEKVHNIYSREAFAKIMFRVSN</sequence>
<dbReference type="InterPro" id="IPR010330">
    <property type="entry name" value="CoiA_nuc"/>
</dbReference>
<evidence type="ECO:0000259" key="2">
    <source>
        <dbReference type="Pfam" id="PF25164"/>
    </source>
</evidence>
<dbReference type="InterPro" id="IPR057252">
    <property type="entry name" value="CoiA_C"/>
</dbReference>
<organism evidence="4 5">
    <name type="scientific">Texcoconibacillus texcoconensis</name>
    <dbReference type="NCBI Taxonomy" id="1095777"/>
    <lineage>
        <taxon>Bacteria</taxon>
        <taxon>Bacillati</taxon>
        <taxon>Bacillota</taxon>
        <taxon>Bacilli</taxon>
        <taxon>Bacillales</taxon>
        <taxon>Bacillaceae</taxon>
        <taxon>Texcoconibacillus</taxon>
    </lineage>
</organism>
<feature type="domain" description="Competence protein CoiA-like N-terminal" evidence="2">
    <location>
        <begin position="18"/>
        <end position="61"/>
    </location>
</feature>
<dbReference type="Pfam" id="PF25166">
    <property type="entry name" value="CoiA_C"/>
    <property type="match status" value="1"/>
</dbReference>
<evidence type="ECO:0000313" key="5">
    <source>
        <dbReference type="Proteomes" id="UP000551878"/>
    </source>
</evidence>
<dbReference type="InterPro" id="IPR057253">
    <property type="entry name" value="CoiA-like_N"/>
</dbReference>
<comment type="caution">
    <text evidence="4">The sequence shown here is derived from an EMBL/GenBank/DDBJ whole genome shotgun (WGS) entry which is preliminary data.</text>
</comment>
<dbReference type="Pfam" id="PF06054">
    <property type="entry name" value="CoiA_nuc"/>
    <property type="match status" value="1"/>
</dbReference>
<evidence type="ECO:0000259" key="1">
    <source>
        <dbReference type="Pfam" id="PF06054"/>
    </source>
</evidence>
<proteinExistence type="predicted"/>
<dbReference type="RefSeq" id="WP_184665247.1">
    <property type="nucleotide sequence ID" value="NZ_JACHHB010000017.1"/>
</dbReference>
<dbReference type="Pfam" id="PF25164">
    <property type="entry name" value="CoiA_N"/>
    <property type="match status" value="1"/>
</dbReference>
<dbReference type="Proteomes" id="UP000551878">
    <property type="component" value="Unassembled WGS sequence"/>
</dbReference>
<dbReference type="EMBL" id="JACHHB010000017">
    <property type="protein sequence ID" value="MBB5174845.1"/>
    <property type="molecule type" value="Genomic_DNA"/>
</dbReference>
<reference evidence="4 5" key="1">
    <citation type="submission" date="2020-08" db="EMBL/GenBank/DDBJ databases">
        <title>Genomic Encyclopedia of Type Strains, Phase IV (KMG-IV): sequencing the most valuable type-strain genomes for metagenomic binning, comparative biology and taxonomic classification.</title>
        <authorList>
            <person name="Goeker M."/>
        </authorList>
    </citation>
    <scope>NUCLEOTIDE SEQUENCE [LARGE SCALE GENOMIC DNA]</scope>
    <source>
        <strain evidence="4 5">DSM 24696</strain>
    </source>
</reference>
<gene>
    <name evidence="4" type="ORF">HNQ41_003068</name>
</gene>
<keyword evidence="5" id="KW-1185">Reference proteome</keyword>
<dbReference type="PIRSF" id="PIRSF007487">
    <property type="entry name" value="Competence-induced_CoiA_bac"/>
    <property type="match status" value="1"/>
</dbReference>
<dbReference type="AlphaFoldDB" id="A0A840QTY9"/>
<protein>
    <submittedName>
        <fullName evidence="4">Competence CoiA-like predicted nuclease</fullName>
    </submittedName>
</protein>
<evidence type="ECO:0000313" key="4">
    <source>
        <dbReference type="EMBL" id="MBB5174845.1"/>
    </source>
</evidence>
<evidence type="ECO:0000259" key="3">
    <source>
        <dbReference type="Pfam" id="PF25166"/>
    </source>
</evidence>